<dbReference type="AlphaFoldDB" id="A0A814KDZ0"/>
<comment type="caution">
    <text evidence="1">The sequence shown here is derived from an EMBL/GenBank/DDBJ whole genome shotgun (WGS) entry which is preliminary data.</text>
</comment>
<evidence type="ECO:0000313" key="1">
    <source>
        <dbReference type="EMBL" id="CAF1049737.1"/>
    </source>
</evidence>
<dbReference type="Proteomes" id="UP000663855">
    <property type="component" value="Unassembled WGS sequence"/>
</dbReference>
<accession>A0A814KDZ0</accession>
<organism evidence="1 3">
    <name type="scientific">Rotaria magnacalcarata</name>
    <dbReference type="NCBI Taxonomy" id="392030"/>
    <lineage>
        <taxon>Eukaryota</taxon>
        <taxon>Metazoa</taxon>
        <taxon>Spiralia</taxon>
        <taxon>Gnathifera</taxon>
        <taxon>Rotifera</taxon>
        <taxon>Eurotatoria</taxon>
        <taxon>Bdelloidea</taxon>
        <taxon>Philodinida</taxon>
        <taxon>Philodinidae</taxon>
        <taxon>Rotaria</taxon>
    </lineage>
</organism>
<dbReference type="EMBL" id="CAJNOV010001120">
    <property type="protein sequence ID" value="CAF1049737.1"/>
    <property type="molecule type" value="Genomic_DNA"/>
</dbReference>
<protein>
    <submittedName>
        <fullName evidence="1">Uncharacterized protein</fullName>
    </submittedName>
</protein>
<reference evidence="1" key="1">
    <citation type="submission" date="2021-02" db="EMBL/GenBank/DDBJ databases">
        <authorList>
            <person name="Nowell W R."/>
        </authorList>
    </citation>
    <scope>NUCLEOTIDE SEQUENCE</scope>
</reference>
<gene>
    <name evidence="2" type="ORF">BYL167_LOCUS3483</name>
    <name evidence="1" type="ORF">CJN711_LOCUS4687</name>
</gene>
<dbReference type="EMBL" id="CAJOBH010000677">
    <property type="protein sequence ID" value="CAF3810057.1"/>
    <property type="molecule type" value="Genomic_DNA"/>
</dbReference>
<evidence type="ECO:0000313" key="3">
    <source>
        <dbReference type="Proteomes" id="UP000663855"/>
    </source>
</evidence>
<evidence type="ECO:0000313" key="2">
    <source>
        <dbReference type="EMBL" id="CAF3810057.1"/>
    </source>
</evidence>
<sequence length="428" mass="50088">MALMTSHFKQYERMKNSSESCSVHQCSSLPHSICNHCDHHFCHDHANEHENQCSQSRPHLINTIDKLGVRLSSIEPYCLEQLERWRSEAYQSINQYCNKKCYDLVEKKKQYLQQELALTRDKLDESIKEQDEMYNQIDHDINLIEIKLVELEHLRLKLRPLIIDENLVTSQCLLPLAHPNYTIHIKSGNESSIGSNERHLLVEREGKHLCLLDRNFTIVSEIPFYHGVIHSICWSSVIHRFIIVTFKQIFIFDDETMVLSECSISANTDWWRSTCSDDVLFLSTAEWGSSIHEFDLRESFQFIKTWHTPATCAIDEVICDIKYSNGFLAIPIFNRHTDESRLDLRSSKTLDCIWSIHIHGRCRCCAVNGDQWLVIDHDDCRFLHISADGQLLKTDKYDHHQRLEDVATWDENIIVVLTKKSINLHEVR</sequence>
<name>A0A814KDZ0_9BILA</name>
<proteinExistence type="predicted"/>
<dbReference type="SUPFAM" id="SSF101898">
    <property type="entry name" value="NHL repeat"/>
    <property type="match status" value="1"/>
</dbReference>
<dbReference type="Proteomes" id="UP000681967">
    <property type="component" value="Unassembled WGS sequence"/>
</dbReference>